<gene>
    <name evidence="3" type="ORF">G4B88_000124</name>
</gene>
<proteinExistence type="inferred from homology"/>
<feature type="compositionally biased region" description="Polar residues" evidence="2">
    <location>
        <begin position="27"/>
        <end position="39"/>
    </location>
</feature>
<comment type="caution">
    <text evidence="3">The sequence shown here is derived from an EMBL/GenBank/DDBJ whole genome shotgun (WGS) entry which is preliminary data.</text>
</comment>
<name>A0A7J6G0E1_CANSA</name>
<evidence type="ECO:0000256" key="2">
    <source>
        <dbReference type="SAM" id="MobiDB-lite"/>
    </source>
</evidence>
<evidence type="ECO:0000313" key="3">
    <source>
        <dbReference type="EMBL" id="KAF4376436.1"/>
    </source>
</evidence>
<accession>A0A7J6G0E1</accession>
<evidence type="ECO:0000313" key="4">
    <source>
        <dbReference type="Proteomes" id="UP000583929"/>
    </source>
</evidence>
<dbReference type="GO" id="GO:0010150">
    <property type="term" value="P:leaf senescence"/>
    <property type="evidence" value="ECO:0007669"/>
    <property type="project" value="UniProtKB-ARBA"/>
</dbReference>
<feature type="region of interest" description="Disordered" evidence="2">
    <location>
        <begin position="23"/>
        <end position="49"/>
    </location>
</feature>
<dbReference type="AlphaFoldDB" id="A0A7J6G0E1"/>
<organism evidence="3 4">
    <name type="scientific">Cannabis sativa</name>
    <name type="common">Hemp</name>
    <name type="synonym">Marijuana</name>
    <dbReference type="NCBI Taxonomy" id="3483"/>
    <lineage>
        <taxon>Eukaryota</taxon>
        <taxon>Viridiplantae</taxon>
        <taxon>Streptophyta</taxon>
        <taxon>Embryophyta</taxon>
        <taxon>Tracheophyta</taxon>
        <taxon>Spermatophyta</taxon>
        <taxon>Magnoliopsida</taxon>
        <taxon>eudicotyledons</taxon>
        <taxon>Gunneridae</taxon>
        <taxon>Pentapetalae</taxon>
        <taxon>rosids</taxon>
        <taxon>fabids</taxon>
        <taxon>Rosales</taxon>
        <taxon>Cannabaceae</taxon>
        <taxon>Cannabis</taxon>
    </lineage>
</organism>
<reference evidence="3 4" key="1">
    <citation type="journal article" date="2020" name="bioRxiv">
        <title>Sequence and annotation of 42 cannabis genomes reveals extensive copy number variation in cannabinoid synthesis and pathogen resistance genes.</title>
        <authorList>
            <person name="Mckernan K.J."/>
            <person name="Helbert Y."/>
            <person name="Kane L.T."/>
            <person name="Ebling H."/>
            <person name="Zhang L."/>
            <person name="Liu B."/>
            <person name="Eaton Z."/>
            <person name="Mclaughlin S."/>
            <person name="Kingan S."/>
            <person name="Baybayan P."/>
            <person name="Concepcion G."/>
            <person name="Jordan M."/>
            <person name="Riva A."/>
            <person name="Barbazuk W."/>
            <person name="Harkins T."/>
        </authorList>
    </citation>
    <scope>NUCLEOTIDE SEQUENCE [LARGE SCALE GENOMIC DNA]</scope>
    <source>
        <strain evidence="4">cv. Jamaican Lion 4</strain>
        <tissue evidence="3">Leaf</tissue>
    </source>
</reference>
<protein>
    <submittedName>
        <fullName evidence="3">Uncharacterized protein</fullName>
    </submittedName>
</protein>
<evidence type="ECO:0000256" key="1">
    <source>
        <dbReference type="ARBA" id="ARBA00034773"/>
    </source>
</evidence>
<comment type="similarity">
    <text evidence="1">Belongs to the senescence regulator S40 family.</text>
</comment>
<dbReference type="InterPro" id="IPR007608">
    <property type="entry name" value="Senescence_reg_S40"/>
</dbReference>
<dbReference type="Proteomes" id="UP000583929">
    <property type="component" value="Unassembled WGS sequence"/>
</dbReference>
<sequence length="258" mass="28462">MDIPGKNRARHRPSTSTERFLVGAFSHSPSDNAVTSTSAGDGDELNEDDIFWTGDFSAESNHNNISASPSSTSASRVLNNNRLLQPKGFAAQPEGFGILAALPENETSSPKLRDHSNFYNKASISSSSSSSSSSSRLIPVIPKPPQERIMPVPSSSALMIFDSNESKELTIKLVELNSAVVEYYSSFVLLDFKMYAMQLDCRDSRWGQQSPILLHLTGLDIFWLTYVTALKINVSFISLIQPYIATGNVSYLFRRQLK</sequence>
<dbReference type="Pfam" id="PF04520">
    <property type="entry name" value="Senescence_reg"/>
    <property type="match status" value="1"/>
</dbReference>
<dbReference type="EMBL" id="JAATIQ010000154">
    <property type="protein sequence ID" value="KAF4376436.1"/>
    <property type="molecule type" value="Genomic_DNA"/>
</dbReference>
<keyword evidence="4" id="KW-1185">Reference proteome</keyword>